<protein>
    <submittedName>
        <fullName evidence="3">Uncharacterized protein</fullName>
    </submittedName>
</protein>
<organism evidence="3 4">
    <name type="scientific">Bradyrhizobium archetypum</name>
    <dbReference type="NCBI Taxonomy" id="2721160"/>
    <lineage>
        <taxon>Bacteria</taxon>
        <taxon>Pseudomonadati</taxon>
        <taxon>Pseudomonadota</taxon>
        <taxon>Alphaproteobacteria</taxon>
        <taxon>Hyphomicrobiales</taxon>
        <taxon>Nitrobacteraceae</taxon>
        <taxon>Bradyrhizobium</taxon>
    </lineage>
</organism>
<reference evidence="3 4" key="1">
    <citation type="submission" date="2020-03" db="EMBL/GenBank/DDBJ databases">
        <title>Bradyrhizobium diversity isolated from nodules of Muelleranthus trifoliolatus.</title>
        <authorList>
            <person name="Klepa M."/>
            <person name="Helene L."/>
            <person name="Hungria M."/>
        </authorList>
    </citation>
    <scope>NUCLEOTIDE SEQUENCE [LARGE SCALE GENOMIC DNA]</scope>
    <source>
        <strain evidence="3 4">WSM 1744</strain>
    </source>
</reference>
<accession>A0A7Y4H3D2</accession>
<evidence type="ECO:0000256" key="2">
    <source>
        <dbReference type="SAM" id="SignalP"/>
    </source>
</evidence>
<feature type="chain" id="PRO_5030795517" evidence="2">
    <location>
        <begin position="24"/>
        <end position="124"/>
    </location>
</feature>
<dbReference type="RefSeq" id="WP_171709781.1">
    <property type="nucleotide sequence ID" value="NZ_JAAVLW010000003.1"/>
</dbReference>
<evidence type="ECO:0000313" key="4">
    <source>
        <dbReference type="Proteomes" id="UP000528734"/>
    </source>
</evidence>
<keyword evidence="4" id="KW-1185">Reference proteome</keyword>
<keyword evidence="2" id="KW-0732">Signal</keyword>
<name>A0A7Y4H3D2_9BRAD</name>
<evidence type="ECO:0000256" key="1">
    <source>
        <dbReference type="SAM" id="MobiDB-lite"/>
    </source>
</evidence>
<gene>
    <name evidence="3" type="ORF">HCN50_11740</name>
</gene>
<evidence type="ECO:0000313" key="3">
    <source>
        <dbReference type="EMBL" id="NOJ46908.1"/>
    </source>
</evidence>
<dbReference type="EMBL" id="JAAVLW010000003">
    <property type="protein sequence ID" value="NOJ46908.1"/>
    <property type="molecule type" value="Genomic_DNA"/>
</dbReference>
<dbReference type="AlphaFoldDB" id="A0A7Y4H3D2"/>
<comment type="caution">
    <text evidence="3">The sequence shown here is derived from an EMBL/GenBank/DDBJ whole genome shotgun (WGS) entry which is preliminary data.</text>
</comment>
<feature type="region of interest" description="Disordered" evidence="1">
    <location>
        <begin position="90"/>
        <end position="124"/>
    </location>
</feature>
<feature type="signal peptide" evidence="2">
    <location>
        <begin position="1"/>
        <end position="23"/>
    </location>
</feature>
<proteinExistence type="predicted"/>
<sequence>MRHKGNVVRFALLMALIASPAAAHSSKGPHGGRLAEAKPYHAELITKGDSIEIFISDADERPMNAAGFKGIAIFQVGGKAERIELRPGESGALAGKAPSPLPQTVKGAVQLTGPDGKTTNARFD</sequence>
<dbReference type="Proteomes" id="UP000528734">
    <property type="component" value="Unassembled WGS sequence"/>
</dbReference>